<evidence type="ECO:0000256" key="1">
    <source>
        <dbReference type="SAM" id="Phobius"/>
    </source>
</evidence>
<organism evidence="2 3">
    <name type="scientific">Burkholderia ubonensis</name>
    <dbReference type="NCBI Taxonomy" id="101571"/>
    <lineage>
        <taxon>Bacteria</taxon>
        <taxon>Pseudomonadati</taxon>
        <taxon>Pseudomonadota</taxon>
        <taxon>Betaproteobacteria</taxon>
        <taxon>Burkholderiales</taxon>
        <taxon>Burkholderiaceae</taxon>
        <taxon>Burkholderia</taxon>
        <taxon>Burkholderia cepacia complex</taxon>
    </lineage>
</organism>
<name>A0ABD4E6F7_9BURK</name>
<keyword evidence="1" id="KW-0812">Transmembrane</keyword>
<reference evidence="2 3" key="1">
    <citation type="submission" date="2015-11" db="EMBL/GenBank/DDBJ databases">
        <title>Expanding the genomic diversity of Burkholderia species for the development of highly accurate diagnostics.</title>
        <authorList>
            <person name="Sahl J."/>
            <person name="Keim P."/>
            <person name="Wagner D."/>
        </authorList>
    </citation>
    <scope>NUCLEOTIDE SEQUENCE [LARGE SCALE GENOMIC DNA]</scope>
    <source>
        <strain evidence="2 3">MSMB1585WGS</strain>
    </source>
</reference>
<dbReference type="EMBL" id="LPAD01000034">
    <property type="protein sequence ID" value="KVN88869.1"/>
    <property type="molecule type" value="Genomic_DNA"/>
</dbReference>
<accession>A0ABD4E6F7</accession>
<evidence type="ECO:0000313" key="3">
    <source>
        <dbReference type="Proteomes" id="UP000057910"/>
    </source>
</evidence>
<proteinExistence type="predicted"/>
<dbReference type="AlphaFoldDB" id="A0ABD4E6F7"/>
<keyword evidence="1" id="KW-0472">Membrane</keyword>
<sequence length="61" mass="6836">METNMKERPSLLDLIVRYKTHLNIGGLIACGLWAGWIAWMTRPEAVDVPAPSPVCCMRSVH</sequence>
<dbReference type="PROSITE" id="PS51257">
    <property type="entry name" value="PROKAR_LIPOPROTEIN"/>
    <property type="match status" value="1"/>
</dbReference>
<feature type="transmembrane region" description="Helical" evidence="1">
    <location>
        <begin position="21"/>
        <end position="39"/>
    </location>
</feature>
<protein>
    <submittedName>
        <fullName evidence="2">Uncharacterized protein</fullName>
    </submittedName>
</protein>
<comment type="caution">
    <text evidence="2">The sequence shown here is derived from an EMBL/GenBank/DDBJ whole genome shotgun (WGS) entry which is preliminary data.</text>
</comment>
<dbReference type="Proteomes" id="UP000057910">
    <property type="component" value="Unassembled WGS sequence"/>
</dbReference>
<evidence type="ECO:0000313" key="2">
    <source>
        <dbReference type="EMBL" id="KVN88869.1"/>
    </source>
</evidence>
<keyword evidence="1" id="KW-1133">Transmembrane helix</keyword>
<gene>
    <name evidence="2" type="ORF">WJ68_04940</name>
</gene>